<dbReference type="InterPro" id="IPR051459">
    <property type="entry name" value="Cytochrome_c-type_DH"/>
</dbReference>
<feature type="domain" description="Cytochrome c" evidence="5">
    <location>
        <begin position="193"/>
        <end position="308"/>
    </location>
</feature>
<dbReference type="PANTHER" id="PTHR35008">
    <property type="entry name" value="BLL4482 PROTEIN-RELATED"/>
    <property type="match status" value="1"/>
</dbReference>
<dbReference type="SUPFAM" id="SSF46626">
    <property type="entry name" value="Cytochrome c"/>
    <property type="match status" value="2"/>
</dbReference>
<gene>
    <name evidence="6" type="ORF">GCM10011386_46950</name>
</gene>
<comment type="caution">
    <text evidence="6">The sequence shown here is derived from an EMBL/GenBank/DDBJ whole genome shotgun (WGS) entry which is preliminary data.</text>
</comment>
<reference evidence="7" key="1">
    <citation type="journal article" date="2019" name="Int. J. Syst. Evol. Microbiol.">
        <title>The Global Catalogue of Microorganisms (GCM) 10K type strain sequencing project: providing services to taxonomists for standard genome sequencing and annotation.</title>
        <authorList>
            <consortium name="The Broad Institute Genomics Platform"/>
            <consortium name="The Broad Institute Genome Sequencing Center for Infectious Disease"/>
            <person name="Wu L."/>
            <person name="Ma J."/>
        </authorList>
    </citation>
    <scope>NUCLEOTIDE SEQUENCE [LARGE SCALE GENOMIC DNA]</scope>
    <source>
        <strain evidence="7">CGMCC 1.15342</strain>
    </source>
</reference>
<keyword evidence="1 4" id="KW-0349">Heme</keyword>
<dbReference type="InterPro" id="IPR036909">
    <property type="entry name" value="Cyt_c-like_dom_sf"/>
</dbReference>
<protein>
    <recommendedName>
        <fullName evidence="5">Cytochrome c domain-containing protein</fullName>
    </recommendedName>
</protein>
<sequence>MKKLIVIMLMLLIVTVAGTFFYVKFALPDVGAAPKIKVELTPERIQRGEYLANHVAACMDCHSTRNWGRYSGPLQEGTLGKGGEYFGPEMGFPGKFYSKNLTPANLENWTDGEIFRAITSGVNKDGKALFPVMPYPYYAQMDKEDVLDIIAYIRSLPVVENEVPQSVTEFPMSLIINTMPVKPSFVTRPKKENKAAYGKYLVTAAACMDCHSPVNKGQVIAEKAFSGGREFELPRGILRSANITPDTESGIGNWTEEMFVARFKTYQHPENMPSVKPDDYNTLMPWSMYAGMETDDLEAIYMYLQSLKPIENAVVRYTQK</sequence>
<evidence type="ECO:0000313" key="6">
    <source>
        <dbReference type="EMBL" id="GGC49265.1"/>
    </source>
</evidence>
<dbReference type="PANTHER" id="PTHR35008:SF8">
    <property type="entry name" value="ALCOHOL DEHYDROGENASE CYTOCHROME C SUBUNIT"/>
    <property type="match status" value="1"/>
</dbReference>
<dbReference type="EMBL" id="BMIK01000033">
    <property type="protein sequence ID" value="GGC49265.1"/>
    <property type="molecule type" value="Genomic_DNA"/>
</dbReference>
<dbReference type="RefSeq" id="WP_188753926.1">
    <property type="nucleotide sequence ID" value="NZ_BMIK01000033.1"/>
</dbReference>
<keyword evidence="2 4" id="KW-0479">Metal-binding</keyword>
<keyword evidence="7" id="KW-1185">Reference proteome</keyword>
<evidence type="ECO:0000259" key="5">
    <source>
        <dbReference type="PROSITE" id="PS51007"/>
    </source>
</evidence>
<feature type="domain" description="Cytochrome c" evidence="5">
    <location>
        <begin position="43"/>
        <end position="157"/>
    </location>
</feature>
<keyword evidence="3 4" id="KW-0408">Iron</keyword>
<evidence type="ECO:0000256" key="1">
    <source>
        <dbReference type="ARBA" id="ARBA00022617"/>
    </source>
</evidence>
<evidence type="ECO:0000256" key="3">
    <source>
        <dbReference type="ARBA" id="ARBA00023004"/>
    </source>
</evidence>
<evidence type="ECO:0000313" key="7">
    <source>
        <dbReference type="Proteomes" id="UP000597338"/>
    </source>
</evidence>
<dbReference type="PROSITE" id="PS51007">
    <property type="entry name" value="CYTC"/>
    <property type="match status" value="2"/>
</dbReference>
<dbReference type="Gene3D" id="1.10.760.10">
    <property type="entry name" value="Cytochrome c-like domain"/>
    <property type="match status" value="2"/>
</dbReference>
<dbReference type="Proteomes" id="UP000597338">
    <property type="component" value="Unassembled WGS sequence"/>
</dbReference>
<name>A0ABQ1MY04_9SPHI</name>
<evidence type="ECO:0000256" key="2">
    <source>
        <dbReference type="ARBA" id="ARBA00022723"/>
    </source>
</evidence>
<evidence type="ECO:0000256" key="4">
    <source>
        <dbReference type="PROSITE-ProRule" id="PRU00433"/>
    </source>
</evidence>
<accession>A0ABQ1MY04</accession>
<proteinExistence type="predicted"/>
<dbReference type="Pfam" id="PF00034">
    <property type="entry name" value="Cytochrom_C"/>
    <property type="match status" value="1"/>
</dbReference>
<organism evidence="6 7">
    <name type="scientific">Parapedobacter defluvii</name>
    <dbReference type="NCBI Taxonomy" id="2045106"/>
    <lineage>
        <taxon>Bacteria</taxon>
        <taxon>Pseudomonadati</taxon>
        <taxon>Bacteroidota</taxon>
        <taxon>Sphingobacteriia</taxon>
        <taxon>Sphingobacteriales</taxon>
        <taxon>Sphingobacteriaceae</taxon>
        <taxon>Parapedobacter</taxon>
    </lineage>
</organism>
<dbReference type="InterPro" id="IPR009056">
    <property type="entry name" value="Cyt_c-like_dom"/>
</dbReference>